<keyword evidence="3" id="KW-0547">Nucleotide-binding</keyword>
<dbReference type="InterPro" id="IPR036390">
    <property type="entry name" value="WH_DNA-bd_sf"/>
</dbReference>
<feature type="region of interest" description="Disordered" evidence="1">
    <location>
        <begin position="1"/>
        <end position="29"/>
    </location>
</feature>
<dbReference type="InterPro" id="IPR027417">
    <property type="entry name" value="P-loop_NTPase"/>
</dbReference>
<sequence length="326" mass="36266">MSRKTPTKPRIARFPEKNLGQPSPQEGLSTFPANELQATDFPPLKFLVEGLITEGLTLLAGKPKMGKSWMALDIAMLVAIGCEVLGNRPCEKGVALYCALEDNPRRLRRRMLHNYGDQINWPLDFHFATQMNKLDEGGLDDLEDWITEHRPCLIILDTLARIKPASKGKNEYEADDAALLPLQELAGKHGISIIVIHHLRKMTGDDPLDMVSGTTGLTGAVDNVLVLDRKSDGVTLYGRGREMENIDLALELDDGLWRILGDTDTVRISDERRAVLEVLRNAEGALGPKDMAEALDWPQENVRQLLKSMATDGEVKKLRRGKYALP</sequence>
<evidence type="ECO:0000313" key="3">
    <source>
        <dbReference type="EMBL" id="MCU9840603.1"/>
    </source>
</evidence>
<keyword evidence="3" id="KW-0347">Helicase</keyword>
<protein>
    <submittedName>
        <fullName evidence="3">Helicase RepA family protein</fullName>
    </submittedName>
</protein>
<keyword evidence="3" id="KW-0067">ATP-binding</keyword>
<keyword evidence="4" id="KW-1185">Reference proteome</keyword>
<name>A0ABT2WXG7_9RHOB</name>
<evidence type="ECO:0000256" key="1">
    <source>
        <dbReference type="SAM" id="MobiDB-lite"/>
    </source>
</evidence>
<evidence type="ECO:0000259" key="2">
    <source>
        <dbReference type="Pfam" id="PF24034"/>
    </source>
</evidence>
<feature type="compositionally biased region" description="Basic residues" evidence="1">
    <location>
        <begin position="1"/>
        <end position="11"/>
    </location>
</feature>
<dbReference type="Pfam" id="PF13481">
    <property type="entry name" value="AAA_25"/>
    <property type="match status" value="1"/>
</dbReference>
<dbReference type="SUPFAM" id="SSF46785">
    <property type="entry name" value="Winged helix' DNA-binding domain"/>
    <property type="match status" value="1"/>
</dbReference>
<dbReference type="InterPro" id="IPR055767">
    <property type="entry name" value="DUF7343"/>
</dbReference>
<dbReference type="Proteomes" id="UP001321014">
    <property type="component" value="Unassembled WGS sequence"/>
</dbReference>
<reference evidence="3 4" key="1">
    <citation type="submission" date="2022-10" db="EMBL/GenBank/DDBJ databases">
        <title>Ruegeria sp. nov., isolated from ocean surface water.</title>
        <authorList>
            <person name="He W."/>
            <person name="Wang L."/>
            <person name="Zhang D.-F."/>
        </authorList>
    </citation>
    <scope>NUCLEOTIDE SEQUENCE [LARGE SCALE GENOMIC DNA]</scope>
    <source>
        <strain evidence="3 4">WL0004</strain>
    </source>
</reference>
<gene>
    <name evidence="3" type="ORF">OEZ49_22960</name>
</gene>
<feature type="domain" description="DUF7343" evidence="2">
    <location>
        <begin position="269"/>
        <end position="322"/>
    </location>
</feature>
<dbReference type="RefSeq" id="WP_263390457.1">
    <property type="nucleotide sequence ID" value="NZ_JAOVQN010000059.1"/>
</dbReference>
<comment type="caution">
    <text evidence="3">The sequence shown here is derived from an EMBL/GenBank/DDBJ whole genome shotgun (WGS) entry which is preliminary data.</text>
</comment>
<dbReference type="EMBL" id="JAOVQN010000059">
    <property type="protein sequence ID" value="MCU9840603.1"/>
    <property type="molecule type" value="Genomic_DNA"/>
</dbReference>
<dbReference type="SUPFAM" id="SSF52540">
    <property type="entry name" value="P-loop containing nucleoside triphosphate hydrolases"/>
    <property type="match status" value="1"/>
</dbReference>
<proteinExistence type="predicted"/>
<evidence type="ECO:0000313" key="4">
    <source>
        <dbReference type="Proteomes" id="UP001321014"/>
    </source>
</evidence>
<dbReference type="Gene3D" id="3.40.50.300">
    <property type="entry name" value="P-loop containing nucleotide triphosphate hydrolases"/>
    <property type="match status" value="1"/>
</dbReference>
<feature type="compositionally biased region" description="Polar residues" evidence="1">
    <location>
        <begin position="20"/>
        <end position="29"/>
    </location>
</feature>
<keyword evidence="3" id="KW-0378">Hydrolase</keyword>
<dbReference type="GO" id="GO:0004386">
    <property type="term" value="F:helicase activity"/>
    <property type="evidence" value="ECO:0007669"/>
    <property type="project" value="UniProtKB-KW"/>
</dbReference>
<dbReference type="Pfam" id="PF24034">
    <property type="entry name" value="DUF7343"/>
    <property type="match status" value="1"/>
</dbReference>
<organism evidence="3 4">
    <name type="scientific">Ruegeria marisflavi</name>
    <dbReference type="NCBI Taxonomy" id="2984152"/>
    <lineage>
        <taxon>Bacteria</taxon>
        <taxon>Pseudomonadati</taxon>
        <taxon>Pseudomonadota</taxon>
        <taxon>Alphaproteobacteria</taxon>
        <taxon>Rhodobacterales</taxon>
        <taxon>Roseobacteraceae</taxon>
        <taxon>Ruegeria</taxon>
    </lineage>
</organism>
<accession>A0ABT2WXG7</accession>